<feature type="transmembrane region" description="Helical" evidence="6">
    <location>
        <begin position="380"/>
        <end position="403"/>
    </location>
</feature>
<dbReference type="OrthoDB" id="68611at2759"/>
<feature type="transmembrane region" description="Helical" evidence="6">
    <location>
        <begin position="981"/>
        <end position="999"/>
    </location>
</feature>
<dbReference type="EMBL" id="CM032181">
    <property type="protein sequence ID" value="KAG7098252.1"/>
    <property type="molecule type" value="Genomic_DNA"/>
</dbReference>
<evidence type="ECO:0000256" key="1">
    <source>
        <dbReference type="ARBA" id="ARBA00004141"/>
    </source>
</evidence>
<protein>
    <recommendedName>
        <fullName evidence="11">DUF2421 domain-containing protein</fullName>
    </recommendedName>
</protein>
<dbReference type="InterPro" id="IPR018820">
    <property type="entry name" value="BRE4-related_DUF2421"/>
</dbReference>
<feature type="region of interest" description="Disordered" evidence="5">
    <location>
        <begin position="647"/>
        <end position="666"/>
    </location>
</feature>
<gene>
    <name evidence="9" type="ORF">E1B28_000214</name>
</gene>
<dbReference type="GO" id="GO:0016020">
    <property type="term" value="C:membrane"/>
    <property type="evidence" value="ECO:0007669"/>
    <property type="project" value="UniProtKB-SubCell"/>
</dbReference>
<evidence type="ECO:0008006" key="11">
    <source>
        <dbReference type="Google" id="ProtNLM"/>
    </source>
</evidence>
<dbReference type="KEGG" id="more:E1B28_000214"/>
<feature type="transmembrane region" description="Helical" evidence="6">
    <location>
        <begin position="1040"/>
        <end position="1059"/>
    </location>
</feature>
<feature type="compositionally biased region" description="Polar residues" evidence="5">
    <location>
        <begin position="28"/>
        <end position="39"/>
    </location>
</feature>
<dbReference type="InterPro" id="IPR049453">
    <property type="entry name" value="Memb_transporter_dom"/>
</dbReference>
<dbReference type="PANTHER" id="PTHR47804:SF1">
    <property type="entry name" value="DUF2421 DOMAIN-CONTAINING PROTEIN"/>
    <property type="match status" value="1"/>
</dbReference>
<feature type="region of interest" description="Disordered" evidence="5">
    <location>
        <begin position="157"/>
        <end position="219"/>
    </location>
</feature>
<organism evidence="9 10">
    <name type="scientific">Marasmius oreades</name>
    <name type="common">fairy-ring Marasmius</name>
    <dbReference type="NCBI Taxonomy" id="181124"/>
    <lineage>
        <taxon>Eukaryota</taxon>
        <taxon>Fungi</taxon>
        <taxon>Dikarya</taxon>
        <taxon>Basidiomycota</taxon>
        <taxon>Agaricomycotina</taxon>
        <taxon>Agaricomycetes</taxon>
        <taxon>Agaricomycetidae</taxon>
        <taxon>Agaricales</taxon>
        <taxon>Marasmiineae</taxon>
        <taxon>Marasmiaceae</taxon>
        <taxon>Marasmius</taxon>
    </lineage>
</organism>
<feature type="region of interest" description="Disordered" evidence="5">
    <location>
        <begin position="1091"/>
        <end position="1110"/>
    </location>
</feature>
<keyword evidence="4 6" id="KW-0472">Membrane</keyword>
<keyword evidence="10" id="KW-1185">Reference proteome</keyword>
<evidence type="ECO:0000313" key="10">
    <source>
        <dbReference type="Proteomes" id="UP001049176"/>
    </source>
</evidence>
<accession>A0A9P7V0Z7</accession>
<comment type="caution">
    <text evidence="9">The sequence shown here is derived from an EMBL/GenBank/DDBJ whole genome shotgun (WGS) entry which is preliminary data.</text>
</comment>
<feature type="compositionally biased region" description="Low complexity" evidence="5">
    <location>
        <begin position="171"/>
        <end position="180"/>
    </location>
</feature>
<evidence type="ECO:0000313" key="9">
    <source>
        <dbReference type="EMBL" id="KAG7098252.1"/>
    </source>
</evidence>
<feature type="compositionally biased region" description="Polar residues" evidence="5">
    <location>
        <begin position="97"/>
        <end position="112"/>
    </location>
</feature>
<evidence type="ECO:0000256" key="5">
    <source>
        <dbReference type="SAM" id="MobiDB-lite"/>
    </source>
</evidence>
<evidence type="ECO:0000256" key="3">
    <source>
        <dbReference type="ARBA" id="ARBA00022989"/>
    </source>
</evidence>
<feature type="compositionally biased region" description="Basic residues" evidence="5">
    <location>
        <begin position="647"/>
        <end position="663"/>
    </location>
</feature>
<sequence>MSSTTRSPSWISIRPQTPYSDNLVGSPESESILRTNPSNPEHVASGSGTQPRSRPNHSVFSSQKRPATSTGFSLSIPKSPKEPEWTVFGQLMEDQLGTPTPSNASGVLTTPLTGRPYARKSQAVQAQKLQRSGETTPRGSLADSYFGATVQSPVLEQANPFGDSTDRIQSDSDSSSSSSDSDTDTETESTASTFRSSRRSVHLQDNEEPPPPSPPKWYSPQRLPQIPVLYRNIIKCSIAYFVGSLFTYNDYLSSFVSDIAPYGTGGGKPLPTGHMIATVAVYFNPAKTMGGMLEADIFCVFGLFYSAFVALTSMSMFWWLDVQPGLEWLADVIAIVWVGVSMSILAWLKLWMANPQFGTACSMMSIIIFVVVVKEGGLDTLLQVTFIVFCGIGISNLVCYLIWPTAATSNLQTNMTKTLDSFSTLLSMVTDTFVLEESHCRNKNQAKLQRAVEAHQSSFTSLKKNLKEARGEWMFWGRFRTENMGVEEEEEEDCLVDADVDRVERGQNGVTSTIKMESGRESAYEDAVDSLNRLGQHLNGLRSGTGLQYELLKAGVVGMKPRYKSQGKRNASASASASPLVDVTVPDSTQQQRQAEDDEETAMLKAAAAMFGDLVDDLGPPLKALSTTCTTSLKRLRESFVQSHMQIHHHHRSTSRSNNRRSKTTSVFNPTEFGELVSDIERALRRFESTSNHAVMRLYRKSDVVSTLAPMAASHSEGETLASSAGSVRSMQGPTTEKDNMFLTSQDNEHVFLVYFFIFTLQEFSRELVSLVDAMERIYAVEQQRTMWSRWWGRLYTGFVGGIRGLWRGDRRRRRRRAGNRNSSDVNPSSKSKSRHGGTLRRRISQYINPEKLNADGTRPWFPKIKPHAPDTILTPSRKNLSFMGKMKQRLWAFGKRLTERDAKYAIKTGMATAILASPAFFDSTRPMFIRWYGDWALISYFVVMSPTVGGTNFMGVHRVLGTLFSAVVAATVYSLFPENAVVLAVFGFFYSIPCFYFLVGQPKYAPSARFVLLTYNLTCLYCYNLRVRDISVIEIAEHRAVAVTVGVIWAWLVSRYWWPTEARRELSRTLGEFCLNMGWLYTRLAASNSGGVDVEPRRHEGSSSGGRQLAEVGPQRVKLNASIQDFMAMELHLQIQLIEMQGLLAQTQHEPRLKGPFPIALYRGILTSLQTILDRLHSMRCVTTREEWYTSVRKDFILPVQNERRDMVGNTILFFSILASAFQLKTPLPPYLPPAEESRQRLVDAIRRLEIVRNRDVKGSRQLLFFAYALTMKGVTQELKNLGRTLQEAFGVIGQSPEEFEALFEYESGVRR</sequence>
<name>A0A9P7V0Z7_9AGAR</name>
<dbReference type="Proteomes" id="UP001049176">
    <property type="component" value="Chromosome 1"/>
</dbReference>
<proteinExistence type="predicted"/>
<evidence type="ECO:0000256" key="2">
    <source>
        <dbReference type="ARBA" id="ARBA00022692"/>
    </source>
</evidence>
<evidence type="ECO:0000259" key="8">
    <source>
        <dbReference type="Pfam" id="PF13515"/>
    </source>
</evidence>
<evidence type="ECO:0000256" key="4">
    <source>
        <dbReference type="ARBA" id="ARBA00023136"/>
    </source>
</evidence>
<feature type="transmembrane region" description="Helical" evidence="6">
    <location>
        <begin position="1011"/>
        <end position="1028"/>
    </location>
</feature>
<dbReference type="GeneID" id="66069290"/>
<feature type="compositionally biased region" description="Low complexity" evidence="5">
    <location>
        <begin position="820"/>
        <end position="831"/>
    </location>
</feature>
<feature type="region of interest" description="Disordered" evidence="5">
    <location>
        <begin position="811"/>
        <end position="839"/>
    </location>
</feature>
<feature type="transmembrane region" description="Helical" evidence="6">
    <location>
        <begin position="928"/>
        <end position="944"/>
    </location>
</feature>
<keyword evidence="3 6" id="KW-1133">Transmembrane helix</keyword>
<comment type="subcellular location">
    <subcellularLocation>
        <location evidence="1">Membrane</location>
        <topology evidence="1">Multi-pass membrane protein</topology>
    </subcellularLocation>
</comment>
<keyword evidence="2 6" id="KW-0812">Transmembrane</keyword>
<feature type="domain" description="DUF2421" evidence="7">
    <location>
        <begin position="1115"/>
        <end position="1234"/>
    </location>
</feature>
<feature type="transmembrane region" description="Helical" evidence="6">
    <location>
        <begin position="956"/>
        <end position="975"/>
    </location>
</feature>
<dbReference type="PANTHER" id="PTHR47804">
    <property type="entry name" value="60S RIBOSOMAL PROTEIN L19"/>
    <property type="match status" value="1"/>
</dbReference>
<feature type="compositionally biased region" description="Polar residues" evidence="5">
    <location>
        <begin position="122"/>
        <end position="138"/>
    </location>
</feature>
<dbReference type="Pfam" id="PF10334">
    <property type="entry name" value="BRE4"/>
    <property type="match status" value="1"/>
</dbReference>
<feature type="transmembrane region" description="Helical" evidence="6">
    <location>
        <begin position="357"/>
        <end position="374"/>
    </location>
</feature>
<feature type="domain" description="Integral membrane bound transporter" evidence="8">
    <location>
        <begin position="931"/>
        <end position="1054"/>
    </location>
</feature>
<feature type="region of interest" description="Disordered" evidence="5">
    <location>
        <begin position="1"/>
        <end position="143"/>
    </location>
</feature>
<dbReference type="InterPro" id="IPR052430">
    <property type="entry name" value="IVT-Associated"/>
</dbReference>
<feature type="compositionally biased region" description="Polar residues" evidence="5">
    <location>
        <begin position="46"/>
        <end position="73"/>
    </location>
</feature>
<dbReference type="Pfam" id="PF13515">
    <property type="entry name" value="FUSC_2"/>
    <property type="match status" value="1"/>
</dbReference>
<feature type="compositionally biased region" description="Polar residues" evidence="5">
    <location>
        <begin position="568"/>
        <end position="577"/>
    </location>
</feature>
<evidence type="ECO:0000259" key="7">
    <source>
        <dbReference type="Pfam" id="PF10334"/>
    </source>
</evidence>
<feature type="region of interest" description="Disordered" evidence="5">
    <location>
        <begin position="563"/>
        <end position="599"/>
    </location>
</feature>
<reference evidence="9" key="1">
    <citation type="journal article" date="2021" name="Genome Biol. Evol.">
        <title>The assembled and annotated genome of the fairy-ring fungus Marasmius oreades.</title>
        <authorList>
            <person name="Hiltunen M."/>
            <person name="Ament-Velasquez S.L."/>
            <person name="Johannesson H."/>
        </authorList>
    </citation>
    <scope>NUCLEOTIDE SEQUENCE</scope>
    <source>
        <strain evidence="9">03SP1</strain>
    </source>
</reference>
<feature type="transmembrane region" description="Helical" evidence="6">
    <location>
        <begin position="332"/>
        <end position="350"/>
    </location>
</feature>
<evidence type="ECO:0000256" key="6">
    <source>
        <dbReference type="SAM" id="Phobius"/>
    </source>
</evidence>
<feature type="compositionally biased region" description="Polar residues" evidence="5">
    <location>
        <begin position="1"/>
        <end position="20"/>
    </location>
</feature>
<dbReference type="RefSeq" id="XP_043014722.1">
    <property type="nucleotide sequence ID" value="XM_043146022.1"/>
</dbReference>
<feature type="transmembrane region" description="Helical" evidence="6">
    <location>
        <begin position="297"/>
        <end position="320"/>
    </location>
</feature>